<accession>A0A392U512</accession>
<dbReference type="Proteomes" id="UP000265520">
    <property type="component" value="Unassembled WGS sequence"/>
</dbReference>
<organism evidence="2 3">
    <name type="scientific">Trifolium medium</name>
    <dbReference type="NCBI Taxonomy" id="97028"/>
    <lineage>
        <taxon>Eukaryota</taxon>
        <taxon>Viridiplantae</taxon>
        <taxon>Streptophyta</taxon>
        <taxon>Embryophyta</taxon>
        <taxon>Tracheophyta</taxon>
        <taxon>Spermatophyta</taxon>
        <taxon>Magnoliopsida</taxon>
        <taxon>eudicotyledons</taxon>
        <taxon>Gunneridae</taxon>
        <taxon>Pentapetalae</taxon>
        <taxon>rosids</taxon>
        <taxon>fabids</taxon>
        <taxon>Fabales</taxon>
        <taxon>Fabaceae</taxon>
        <taxon>Papilionoideae</taxon>
        <taxon>50 kb inversion clade</taxon>
        <taxon>NPAAA clade</taxon>
        <taxon>Hologalegina</taxon>
        <taxon>IRL clade</taxon>
        <taxon>Trifolieae</taxon>
        <taxon>Trifolium</taxon>
    </lineage>
</organism>
<feature type="non-terminal residue" evidence="2">
    <location>
        <position position="1"/>
    </location>
</feature>
<protein>
    <submittedName>
        <fullName evidence="2">Uncharacterized protein</fullName>
    </submittedName>
</protein>
<name>A0A392U512_9FABA</name>
<dbReference type="EMBL" id="LXQA010736540">
    <property type="protein sequence ID" value="MCI68442.1"/>
    <property type="molecule type" value="Genomic_DNA"/>
</dbReference>
<feature type="region of interest" description="Disordered" evidence="1">
    <location>
        <begin position="1"/>
        <end position="25"/>
    </location>
</feature>
<keyword evidence="3" id="KW-1185">Reference proteome</keyword>
<reference evidence="2 3" key="1">
    <citation type="journal article" date="2018" name="Front. Plant Sci.">
        <title>Red Clover (Trifolium pratense) and Zigzag Clover (T. medium) - A Picture of Genomic Similarities and Differences.</title>
        <authorList>
            <person name="Dluhosova J."/>
            <person name="Istvanek J."/>
            <person name="Nedelnik J."/>
            <person name="Repkova J."/>
        </authorList>
    </citation>
    <scope>NUCLEOTIDE SEQUENCE [LARGE SCALE GENOMIC DNA]</scope>
    <source>
        <strain evidence="3">cv. 10/8</strain>
        <tissue evidence="2">Leaf</tissue>
    </source>
</reference>
<evidence type="ECO:0000256" key="1">
    <source>
        <dbReference type="SAM" id="MobiDB-lite"/>
    </source>
</evidence>
<comment type="caution">
    <text evidence="2">The sequence shown here is derived from an EMBL/GenBank/DDBJ whole genome shotgun (WGS) entry which is preliminary data.</text>
</comment>
<proteinExistence type="predicted"/>
<dbReference type="AlphaFoldDB" id="A0A392U512"/>
<evidence type="ECO:0000313" key="3">
    <source>
        <dbReference type="Proteomes" id="UP000265520"/>
    </source>
</evidence>
<evidence type="ECO:0000313" key="2">
    <source>
        <dbReference type="EMBL" id="MCI68442.1"/>
    </source>
</evidence>
<sequence>EDIEQELSKVSRASKGPGVSKQITV</sequence>